<organism evidence="7 8">
    <name type="scientific">Microbacterium thalassium</name>
    <dbReference type="NCBI Taxonomy" id="362649"/>
    <lineage>
        <taxon>Bacteria</taxon>
        <taxon>Bacillati</taxon>
        <taxon>Actinomycetota</taxon>
        <taxon>Actinomycetes</taxon>
        <taxon>Micrococcales</taxon>
        <taxon>Microbacteriaceae</taxon>
        <taxon>Microbacterium</taxon>
    </lineage>
</organism>
<evidence type="ECO:0000259" key="6">
    <source>
        <dbReference type="Pfam" id="PF02771"/>
    </source>
</evidence>
<comment type="caution">
    <text evidence="7">The sequence shown here is derived from an EMBL/GenBank/DDBJ whole genome shotgun (WGS) entry which is preliminary data.</text>
</comment>
<dbReference type="Pfam" id="PF00441">
    <property type="entry name" value="Acyl-CoA_dh_1"/>
    <property type="match status" value="1"/>
</dbReference>
<dbReference type="EMBL" id="JACHML010000001">
    <property type="protein sequence ID" value="MBB6390120.1"/>
    <property type="molecule type" value="Genomic_DNA"/>
</dbReference>
<dbReference type="Gene3D" id="2.40.110.10">
    <property type="entry name" value="Butyryl-CoA Dehydrogenase, subunit A, domain 2"/>
    <property type="match status" value="1"/>
</dbReference>
<name>A0A7X0KTG9_9MICO</name>
<accession>A0A7X0KTG9</accession>
<dbReference type="Pfam" id="PF02771">
    <property type="entry name" value="Acyl-CoA_dh_N"/>
    <property type="match status" value="1"/>
</dbReference>
<protein>
    <submittedName>
        <fullName evidence="7">Alkylation response protein AidB-like acyl-CoA dehydrogenase</fullName>
    </submittedName>
</protein>
<evidence type="ECO:0000313" key="7">
    <source>
        <dbReference type="EMBL" id="MBB6390120.1"/>
    </source>
</evidence>
<dbReference type="PANTHER" id="PTHR43831">
    <property type="entry name" value="ISOBUTYRYL-COA DEHYDROGENASE"/>
    <property type="match status" value="1"/>
</dbReference>
<evidence type="ECO:0000256" key="2">
    <source>
        <dbReference type="ARBA" id="ARBA00009347"/>
    </source>
</evidence>
<keyword evidence="8" id="KW-1185">Reference proteome</keyword>
<dbReference type="PANTHER" id="PTHR43831:SF1">
    <property type="entry name" value="ISOBUTYRYL-COA DEHYDROGENASE, MITOCHONDRIAL"/>
    <property type="match status" value="1"/>
</dbReference>
<dbReference type="InterPro" id="IPR013786">
    <property type="entry name" value="AcylCoA_DH/ox_N"/>
</dbReference>
<evidence type="ECO:0000259" key="5">
    <source>
        <dbReference type="Pfam" id="PF00441"/>
    </source>
</evidence>
<evidence type="ECO:0000313" key="8">
    <source>
        <dbReference type="Proteomes" id="UP000537775"/>
    </source>
</evidence>
<dbReference type="Gene3D" id="1.10.540.10">
    <property type="entry name" value="Acyl-CoA dehydrogenase/oxidase, N-terminal domain"/>
    <property type="match status" value="1"/>
</dbReference>
<sequence>MELQDRLEPVISVAAEHAVAVDRDARFPEEAIAALRESGLMGLTLPPDVGGLGGGPQDMITVLDAIAGACGSTAMITLMHFAACAPLAAAAPSGDPELLADMATGRALGTLAFSEAGSRSHFWAPVSRPRLEGGTLRVSAKKSWVTSAGHAEVYVMGTQTADGSGVDLYSIRSGTEGAEISGGFTGLGFRGNASTPMMFDVALDDGMRLGDSGAGADLMLGVVLPWFNLGNASVSLGLSRASVAAALKHTTGARLQHLDQTLSALPTIRAQLAKMSIELESASAYLEKAAARVADPQDDTALFVLGSKAACNDAALRITDAAMRVCGGAAFSQHLQLERYFRDARAGHVMAPTADALYEFYGRAITGRPLFDPPAETDTSGAEEAAA</sequence>
<dbReference type="SUPFAM" id="SSF47203">
    <property type="entry name" value="Acyl-CoA dehydrogenase C-terminal domain-like"/>
    <property type="match status" value="1"/>
</dbReference>
<dbReference type="InterPro" id="IPR009100">
    <property type="entry name" value="AcylCoA_DH/oxidase_NM_dom_sf"/>
</dbReference>
<comment type="similarity">
    <text evidence="2">Belongs to the acyl-CoA dehydrogenase family.</text>
</comment>
<dbReference type="GO" id="GO:0016627">
    <property type="term" value="F:oxidoreductase activity, acting on the CH-CH group of donors"/>
    <property type="evidence" value="ECO:0007669"/>
    <property type="project" value="InterPro"/>
</dbReference>
<dbReference type="AlphaFoldDB" id="A0A7X0KTG9"/>
<comment type="cofactor">
    <cofactor evidence="1">
        <name>FAD</name>
        <dbReference type="ChEBI" id="CHEBI:57692"/>
    </cofactor>
</comment>
<feature type="domain" description="Acyl-CoA dehydrogenase/oxidase N-terminal" evidence="6">
    <location>
        <begin position="15"/>
        <end position="89"/>
    </location>
</feature>
<dbReference type="InterPro" id="IPR037069">
    <property type="entry name" value="AcylCoA_DH/ox_N_sf"/>
</dbReference>
<dbReference type="Gene3D" id="1.20.140.10">
    <property type="entry name" value="Butyryl-CoA Dehydrogenase, subunit A, domain 3"/>
    <property type="match status" value="1"/>
</dbReference>
<dbReference type="InterPro" id="IPR036250">
    <property type="entry name" value="AcylCo_DH-like_C"/>
</dbReference>
<dbReference type="GO" id="GO:0050660">
    <property type="term" value="F:flavin adenine dinucleotide binding"/>
    <property type="evidence" value="ECO:0007669"/>
    <property type="project" value="InterPro"/>
</dbReference>
<dbReference type="SUPFAM" id="SSF56645">
    <property type="entry name" value="Acyl-CoA dehydrogenase NM domain-like"/>
    <property type="match status" value="1"/>
</dbReference>
<dbReference type="Proteomes" id="UP000537775">
    <property type="component" value="Unassembled WGS sequence"/>
</dbReference>
<dbReference type="InterPro" id="IPR052547">
    <property type="entry name" value="Mito_Isobutyryl-CoADH"/>
</dbReference>
<feature type="domain" description="Acyl-CoA dehydrogenase/oxidase C-terminal" evidence="5">
    <location>
        <begin position="226"/>
        <end position="350"/>
    </location>
</feature>
<proteinExistence type="inferred from homology"/>
<evidence type="ECO:0000256" key="1">
    <source>
        <dbReference type="ARBA" id="ARBA00001974"/>
    </source>
</evidence>
<reference evidence="7 8" key="1">
    <citation type="submission" date="2020-08" db="EMBL/GenBank/DDBJ databases">
        <title>Sequencing the genomes of 1000 actinobacteria strains.</title>
        <authorList>
            <person name="Klenk H.-P."/>
        </authorList>
    </citation>
    <scope>NUCLEOTIDE SEQUENCE [LARGE SCALE GENOMIC DNA]</scope>
    <source>
        <strain evidence="7 8">DSM 12511</strain>
    </source>
</reference>
<dbReference type="InterPro" id="IPR009075">
    <property type="entry name" value="AcylCo_DH/oxidase_C"/>
</dbReference>
<dbReference type="RefSeq" id="WP_184749378.1">
    <property type="nucleotide sequence ID" value="NZ_BAAAJR010000003.1"/>
</dbReference>
<keyword evidence="3" id="KW-0285">Flavoprotein</keyword>
<evidence type="ECO:0000256" key="3">
    <source>
        <dbReference type="ARBA" id="ARBA00022630"/>
    </source>
</evidence>
<gene>
    <name evidence="7" type="ORF">HD594_000433</name>
</gene>
<evidence type="ECO:0000256" key="4">
    <source>
        <dbReference type="ARBA" id="ARBA00022827"/>
    </source>
</evidence>
<dbReference type="PIRSF" id="PIRSF016578">
    <property type="entry name" value="HsaA"/>
    <property type="match status" value="1"/>
</dbReference>
<dbReference type="InterPro" id="IPR046373">
    <property type="entry name" value="Acyl-CoA_Oxase/DH_mid-dom_sf"/>
</dbReference>
<keyword evidence="4" id="KW-0274">FAD</keyword>